<dbReference type="EMBL" id="JABCKI010000517">
    <property type="protein sequence ID" value="KAG5650210.1"/>
    <property type="molecule type" value="Genomic_DNA"/>
</dbReference>
<accession>A0A9P7GJ15</accession>
<dbReference type="AlphaFoldDB" id="A0A9P7GJ15"/>
<gene>
    <name evidence="1" type="ORF">H0H81_000311</name>
</gene>
<evidence type="ECO:0000313" key="1">
    <source>
        <dbReference type="EMBL" id="KAG5650210.1"/>
    </source>
</evidence>
<reference evidence="1" key="1">
    <citation type="submission" date="2021-02" db="EMBL/GenBank/DDBJ databases">
        <authorList>
            <person name="Nieuwenhuis M."/>
            <person name="Van De Peppel L.J.J."/>
        </authorList>
    </citation>
    <scope>NUCLEOTIDE SEQUENCE</scope>
    <source>
        <strain evidence="1">D49</strain>
    </source>
</reference>
<proteinExistence type="predicted"/>
<dbReference type="Proteomes" id="UP000717328">
    <property type="component" value="Unassembled WGS sequence"/>
</dbReference>
<keyword evidence="2" id="KW-1185">Reference proteome</keyword>
<evidence type="ECO:0000313" key="2">
    <source>
        <dbReference type="Proteomes" id="UP000717328"/>
    </source>
</evidence>
<organism evidence="1 2">
    <name type="scientific">Sphagnurus paluster</name>
    <dbReference type="NCBI Taxonomy" id="117069"/>
    <lineage>
        <taxon>Eukaryota</taxon>
        <taxon>Fungi</taxon>
        <taxon>Dikarya</taxon>
        <taxon>Basidiomycota</taxon>
        <taxon>Agaricomycotina</taxon>
        <taxon>Agaricomycetes</taxon>
        <taxon>Agaricomycetidae</taxon>
        <taxon>Agaricales</taxon>
        <taxon>Tricholomatineae</taxon>
        <taxon>Lyophyllaceae</taxon>
        <taxon>Sphagnurus</taxon>
    </lineage>
</organism>
<comment type="caution">
    <text evidence="1">The sequence shown here is derived from an EMBL/GenBank/DDBJ whole genome shotgun (WGS) entry which is preliminary data.</text>
</comment>
<reference evidence="1" key="2">
    <citation type="submission" date="2021-10" db="EMBL/GenBank/DDBJ databases">
        <title>Phylogenomics reveals ancestral predisposition of the termite-cultivated fungus Termitomyces towards a domesticated lifestyle.</title>
        <authorList>
            <person name="Auxier B."/>
            <person name="Grum-Grzhimaylo A."/>
            <person name="Cardenas M.E."/>
            <person name="Lodge J.D."/>
            <person name="Laessoe T."/>
            <person name="Pedersen O."/>
            <person name="Smith M.E."/>
            <person name="Kuyper T.W."/>
            <person name="Franco-Molano E.A."/>
            <person name="Baroni T.J."/>
            <person name="Aanen D.K."/>
        </authorList>
    </citation>
    <scope>NUCLEOTIDE SEQUENCE</scope>
    <source>
        <strain evidence="1">D49</strain>
    </source>
</reference>
<sequence>ERLPLNAYALGAVAAVHTEESYQCEKHKCVDCKKCFDWVRIVKKQAEFSEERGRYVFKGGSDPDSLDDD</sequence>
<name>A0A9P7GJ15_9AGAR</name>
<protein>
    <submittedName>
        <fullName evidence="1">Uncharacterized protein</fullName>
    </submittedName>
</protein>
<dbReference type="OrthoDB" id="341421at2759"/>
<feature type="non-terminal residue" evidence="1">
    <location>
        <position position="1"/>
    </location>
</feature>